<evidence type="ECO:0000313" key="2">
    <source>
        <dbReference type="Proteomes" id="UP000007069"/>
    </source>
</evidence>
<protein>
    <submittedName>
        <fullName evidence="1">Uncharacterized protein</fullName>
    </submittedName>
</protein>
<dbReference type="Proteomes" id="UP000007069">
    <property type="component" value="Chromosome"/>
</dbReference>
<gene>
    <name evidence="1" type="ordered locus">XCV1923</name>
</gene>
<dbReference type="KEGG" id="xcv:XCV1923"/>
<dbReference type="HOGENOM" id="CLU_2605188_0_0_6"/>
<proteinExistence type="predicted"/>
<reference evidence="1 2" key="1">
    <citation type="journal article" date="2005" name="J. Bacteriol.">
        <title>Insights into genome plasticity and pathogenicity of the plant pathogenic Bacterium Xanthomonas campestris pv. vesicatoria revealed by the complete genome sequence.</title>
        <authorList>
            <person name="Thieme F."/>
            <person name="Koebnik R."/>
            <person name="Bekel T."/>
            <person name="Berger C."/>
            <person name="Boch J."/>
            <person name="Buettner D."/>
            <person name="Caldana C."/>
            <person name="Gaigalat L."/>
            <person name="Goesmann A."/>
            <person name="Kay S."/>
            <person name="Kirchner O."/>
            <person name="Lanz C."/>
            <person name="Linke B."/>
            <person name="McHardy A.C."/>
            <person name="Meyer F."/>
            <person name="Mittenhuber G."/>
            <person name="Nies D.H."/>
            <person name="Niesbach-Kloesgen U."/>
            <person name="Patschkowski T."/>
            <person name="Rueckert C."/>
            <person name="Rupp O."/>
            <person name="Schneicker S."/>
            <person name="Schuster S.C."/>
            <person name="Vorhoelter F.J."/>
            <person name="Weber E."/>
            <person name="Puehler A."/>
            <person name="Bonas U."/>
            <person name="Bartels D."/>
            <person name="Kaiser O."/>
        </authorList>
    </citation>
    <scope>NUCLEOTIDE SEQUENCE [LARGE SCALE GENOMIC DNA]</scope>
    <source>
        <strain evidence="1 2">85-10</strain>
    </source>
</reference>
<evidence type="ECO:0000313" key="1">
    <source>
        <dbReference type="EMBL" id="CAJ23600.1"/>
    </source>
</evidence>
<dbReference type="EMBL" id="AM039952">
    <property type="protein sequence ID" value="CAJ23600.1"/>
    <property type="molecule type" value="Genomic_DNA"/>
</dbReference>
<accession>Q3BUA9</accession>
<sequence length="79" mass="8431">MGAGGALTAPMQWNAAAAWCGRTHGARAWMGGREASGRSAHRPVTPLRCDKVEGGPPAGCRWLGNTACCRLLLRQISRW</sequence>
<organism evidence="2">
    <name type="scientific">Xanthomonas euvesicatoria pv. vesicatoria (strain 85-10)</name>
    <name type="common">Xanthomonas campestris pv. vesicatoria</name>
    <dbReference type="NCBI Taxonomy" id="316273"/>
    <lineage>
        <taxon>Bacteria</taxon>
        <taxon>Pseudomonadati</taxon>
        <taxon>Pseudomonadota</taxon>
        <taxon>Gammaproteobacteria</taxon>
        <taxon>Lysobacterales</taxon>
        <taxon>Lysobacteraceae</taxon>
        <taxon>Xanthomonas</taxon>
    </lineage>
</organism>
<dbReference type="AlphaFoldDB" id="Q3BUA9"/>
<name>Q3BUA9_XANE5</name>